<keyword evidence="4" id="KW-0732">Signal</keyword>
<sequence>MAQLLLLFPQPLDGLVPNGDFEEAPAKSNLKKTVIIGKYSLPKWEINGLVQYVSGGPQPGPAQDEVLRFSVPGQSSDLSLQTLYSSDGGDTYALAFKAVSEVVKLTFHNPGIQEDPSCGLWWMLWQSRRLFLPSNLVKNGGFETGPHLFKNFSTGVLLPPKQKDLISPLPGWIIESLKPVKYIDRKHFFVPLDLLQLN</sequence>
<accession>A0A6A6M542</accession>
<dbReference type="InterPro" id="IPR052437">
    <property type="entry name" value="Pectin_Meth_Modulator"/>
</dbReference>
<dbReference type="EMBL" id="JAAGAX010000008">
    <property type="protein sequence ID" value="KAF2307947.1"/>
    <property type="molecule type" value="Genomic_DNA"/>
</dbReference>
<dbReference type="PANTHER" id="PTHR31265:SF22">
    <property type="entry name" value="DUF642 DOMAIN-CONTAINING PROTEIN"/>
    <property type="match status" value="1"/>
</dbReference>
<keyword evidence="8" id="KW-1185">Reference proteome</keyword>
<evidence type="ECO:0000256" key="5">
    <source>
        <dbReference type="ARBA" id="ARBA00023180"/>
    </source>
</evidence>
<evidence type="ECO:0000313" key="8">
    <source>
        <dbReference type="Proteomes" id="UP000467840"/>
    </source>
</evidence>
<evidence type="ECO:0000256" key="4">
    <source>
        <dbReference type="ARBA" id="ARBA00022729"/>
    </source>
</evidence>
<gene>
    <name evidence="7" type="ORF">GH714_033643</name>
</gene>
<dbReference type="Pfam" id="PF04862">
    <property type="entry name" value="DUF642"/>
    <property type="match status" value="2"/>
</dbReference>
<dbReference type="AlphaFoldDB" id="A0A6A6M542"/>
<dbReference type="InterPro" id="IPR006946">
    <property type="entry name" value="DGR2-like_dom"/>
</dbReference>
<evidence type="ECO:0000313" key="7">
    <source>
        <dbReference type="EMBL" id="KAF2307947.1"/>
    </source>
</evidence>
<evidence type="ECO:0000259" key="6">
    <source>
        <dbReference type="Pfam" id="PF04862"/>
    </source>
</evidence>
<name>A0A6A6M542_HEVBR</name>
<evidence type="ECO:0000256" key="1">
    <source>
        <dbReference type="ARBA" id="ARBA00004196"/>
    </source>
</evidence>
<evidence type="ECO:0000256" key="3">
    <source>
        <dbReference type="ARBA" id="ARBA00022525"/>
    </source>
</evidence>
<dbReference type="Proteomes" id="UP000467840">
    <property type="component" value="Chromosome 9"/>
</dbReference>
<comment type="subcellular location">
    <subcellularLocation>
        <location evidence="1">Cell envelope</location>
    </subcellularLocation>
    <subcellularLocation>
        <location evidence="2">Secreted</location>
    </subcellularLocation>
</comment>
<feature type="domain" description="DUF642" evidence="6">
    <location>
        <begin position="14"/>
        <end position="60"/>
    </location>
</feature>
<feature type="domain" description="DUF642" evidence="6">
    <location>
        <begin position="61"/>
        <end position="119"/>
    </location>
</feature>
<evidence type="ECO:0000256" key="2">
    <source>
        <dbReference type="ARBA" id="ARBA00004613"/>
    </source>
</evidence>
<keyword evidence="3" id="KW-0964">Secreted</keyword>
<reference evidence="7 8" key="1">
    <citation type="journal article" date="2020" name="Mol. Plant">
        <title>The Chromosome-Based Rubber Tree Genome Provides New Insights into Spurge Genome Evolution and Rubber Biosynthesis.</title>
        <authorList>
            <person name="Liu J."/>
            <person name="Shi C."/>
            <person name="Shi C.C."/>
            <person name="Li W."/>
            <person name="Zhang Q.J."/>
            <person name="Zhang Y."/>
            <person name="Li K."/>
            <person name="Lu H.F."/>
            <person name="Shi C."/>
            <person name="Zhu S.T."/>
            <person name="Xiao Z.Y."/>
            <person name="Nan H."/>
            <person name="Yue Y."/>
            <person name="Zhu X.G."/>
            <person name="Wu Y."/>
            <person name="Hong X.N."/>
            <person name="Fan G.Y."/>
            <person name="Tong Y."/>
            <person name="Zhang D."/>
            <person name="Mao C.L."/>
            <person name="Liu Y.L."/>
            <person name="Hao S.J."/>
            <person name="Liu W.Q."/>
            <person name="Lv M.Q."/>
            <person name="Zhang H.B."/>
            <person name="Liu Y."/>
            <person name="Hu-Tang G.R."/>
            <person name="Wang J.P."/>
            <person name="Wang J.H."/>
            <person name="Sun Y.H."/>
            <person name="Ni S.B."/>
            <person name="Chen W.B."/>
            <person name="Zhang X.C."/>
            <person name="Jiao Y.N."/>
            <person name="Eichler E.E."/>
            <person name="Li G.H."/>
            <person name="Liu X."/>
            <person name="Gao L.Z."/>
        </authorList>
    </citation>
    <scope>NUCLEOTIDE SEQUENCE [LARGE SCALE GENOMIC DNA]</scope>
    <source>
        <strain evidence="8">cv. GT1</strain>
        <tissue evidence="7">Leaf</tissue>
    </source>
</reference>
<comment type="caution">
    <text evidence="7">The sequence shown here is derived from an EMBL/GenBank/DDBJ whole genome shotgun (WGS) entry which is preliminary data.</text>
</comment>
<organism evidence="7 8">
    <name type="scientific">Hevea brasiliensis</name>
    <name type="common">Para rubber tree</name>
    <name type="synonym">Siphonia brasiliensis</name>
    <dbReference type="NCBI Taxonomy" id="3981"/>
    <lineage>
        <taxon>Eukaryota</taxon>
        <taxon>Viridiplantae</taxon>
        <taxon>Streptophyta</taxon>
        <taxon>Embryophyta</taxon>
        <taxon>Tracheophyta</taxon>
        <taxon>Spermatophyta</taxon>
        <taxon>Magnoliopsida</taxon>
        <taxon>eudicotyledons</taxon>
        <taxon>Gunneridae</taxon>
        <taxon>Pentapetalae</taxon>
        <taxon>rosids</taxon>
        <taxon>fabids</taxon>
        <taxon>Malpighiales</taxon>
        <taxon>Euphorbiaceae</taxon>
        <taxon>Crotonoideae</taxon>
        <taxon>Micrandreae</taxon>
        <taxon>Hevea</taxon>
    </lineage>
</organism>
<protein>
    <recommendedName>
        <fullName evidence="6">DUF642 domain-containing protein</fullName>
    </recommendedName>
</protein>
<proteinExistence type="predicted"/>
<dbReference type="PANTHER" id="PTHR31265">
    <property type="entry name" value="OS02G0527500 PROTEIN-RELATED"/>
    <property type="match status" value="1"/>
</dbReference>
<dbReference type="GO" id="GO:0005576">
    <property type="term" value="C:extracellular region"/>
    <property type="evidence" value="ECO:0007669"/>
    <property type="project" value="UniProtKB-SubCell"/>
</dbReference>
<keyword evidence="5" id="KW-0325">Glycoprotein</keyword>